<dbReference type="InterPro" id="IPR026444">
    <property type="entry name" value="Secre_tail"/>
</dbReference>
<dbReference type="OrthoDB" id="1523755at2"/>
<evidence type="ECO:0000313" key="2">
    <source>
        <dbReference type="EMBL" id="SHK38582.1"/>
    </source>
</evidence>
<reference evidence="4" key="1">
    <citation type="submission" date="2016-11" db="EMBL/GenBank/DDBJ databases">
        <authorList>
            <person name="Varghese N."/>
            <person name="Submissions S."/>
        </authorList>
    </citation>
    <scope>NUCLEOTIDE SEQUENCE [LARGE SCALE GENOMIC DNA]</scope>
    <source>
        <strain evidence="4">DSM 22212</strain>
    </source>
</reference>
<dbReference type="Pfam" id="PF18962">
    <property type="entry name" value="Por_Secre_tail"/>
    <property type="match status" value="1"/>
</dbReference>
<proteinExistence type="predicted"/>
<feature type="domain" description="Secretion system C-terminal sorting" evidence="1">
    <location>
        <begin position="81"/>
        <end position="153"/>
    </location>
</feature>
<feature type="non-terminal residue" evidence="2">
    <location>
        <position position="1"/>
    </location>
</feature>
<dbReference type="NCBIfam" id="TIGR04183">
    <property type="entry name" value="Por_Secre_tail"/>
    <property type="match status" value="1"/>
</dbReference>
<accession>A0A1M6S193</accession>
<dbReference type="EMBL" id="FRAU01000010">
    <property type="protein sequence ID" value="SHL03432.1"/>
    <property type="molecule type" value="Genomic_DNA"/>
</dbReference>
<evidence type="ECO:0000313" key="4">
    <source>
        <dbReference type="Proteomes" id="UP000185812"/>
    </source>
</evidence>
<evidence type="ECO:0000259" key="1">
    <source>
        <dbReference type="Pfam" id="PF18962"/>
    </source>
</evidence>
<gene>
    <name evidence="2" type="ORF">SAMN04488087_1039</name>
    <name evidence="3" type="ORF">SAMN04488087_2582</name>
</gene>
<dbReference type="EMBL" id="FRAU01000002">
    <property type="protein sequence ID" value="SHK38582.1"/>
    <property type="molecule type" value="Genomic_DNA"/>
</dbReference>
<dbReference type="AlphaFoldDB" id="A0A1M6S193"/>
<sequence>GPVLGTGATFTTYLPPGSNYIQLTVQSSDGQTYTVTREIYVEYLCEDELGTPCKRAGDDSLQVVRERLEAAWPLEAVLAGVYPNPAGDQVVVRFGLPTASEVELVVYDVLGREVVRRRPGRMAAGWHREVLATGSWPAGRYVVVLRVGERTLTRTLMRIR</sequence>
<evidence type="ECO:0000313" key="3">
    <source>
        <dbReference type="EMBL" id="SHL03432.1"/>
    </source>
</evidence>
<organism evidence="2 4">
    <name type="scientific">Rhodothermus profundi</name>
    <dbReference type="NCBI Taxonomy" id="633813"/>
    <lineage>
        <taxon>Bacteria</taxon>
        <taxon>Pseudomonadati</taxon>
        <taxon>Rhodothermota</taxon>
        <taxon>Rhodothermia</taxon>
        <taxon>Rhodothermales</taxon>
        <taxon>Rhodothermaceae</taxon>
        <taxon>Rhodothermus</taxon>
    </lineage>
</organism>
<keyword evidence="4" id="KW-1185">Reference proteome</keyword>
<name>A0A1M6S193_9BACT</name>
<protein>
    <submittedName>
        <fullName evidence="2">Por secretion system C-terminal sorting domain-containing protein</fullName>
    </submittedName>
</protein>
<reference evidence="2" key="2">
    <citation type="submission" date="2016-11" db="EMBL/GenBank/DDBJ databases">
        <authorList>
            <person name="Jaros S."/>
            <person name="Januszkiewicz K."/>
            <person name="Wedrychowicz H."/>
        </authorList>
    </citation>
    <scope>NUCLEOTIDE SEQUENCE [LARGE SCALE GENOMIC DNA]</scope>
    <source>
        <strain evidence="2">DSM 22212</strain>
    </source>
</reference>
<dbReference type="STRING" id="633813.SAMN04488087_1039"/>
<dbReference type="Proteomes" id="UP000185812">
    <property type="component" value="Unassembled WGS sequence"/>
</dbReference>